<name>A0AAV2LWD4_KNICA</name>
<protein>
    <recommendedName>
        <fullName evidence="3">Glutathione synthetase</fullName>
    </recommendedName>
</protein>
<dbReference type="GO" id="GO:0043295">
    <property type="term" value="F:glutathione binding"/>
    <property type="evidence" value="ECO:0007669"/>
    <property type="project" value="TreeGrafter"/>
</dbReference>
<gene>
    <name evidence="1" type="ORF">KC01_LOCUS32765</name>
</gene>
<keyword evidence="2" id="KW-1185">Reference proteome</keyword>
<evidence type="ECO:0000313" key="2">
    <source>
        <dbReference type="Proteomes" id="UP001497482"/>
    </source>
</evidence>
<dbReference type="SUPFAM" id="SSF56059">
    <property type="entry name" value="Glutathione synthetase ATP-binding domain-like"/>
    <property type="match status" value="1"/>
</dbReference>
<dbReference type="InterPro" id="IPR014049">
    <property type="entry name" value="Glutathione_synthase_N_euk"/>
</dbReference>
<dbReference type="AlphaFoldDB" id="A0AAV2LWD4"/>
<dbReference type="GO" id="GO:0005829">
    <property type="term" value="C:cytosol"/>
    <property type="evidence" value="ECO:0007669"/>
    <property type="project" value="TreeGrafter"/>
</dbReference>
<dbReference type="InterPro" id="IPR005615">
    <property type="entry name" value="Glutathione_synthase"/>
</dbReference>
<dbReference type="PANTHER" id="PTHR11130:SF0">
    <property type="entry name" value="GLUTATHIONE SYNTHETASE"/>
    <property type="match status" value="1"/>
</dbReference>
<dbReference type="Gene3D" id="3.30.1490.80">
    <property type="match status" value="1"/>
</dbReference>
<dbReference type="Gene3D" id="3.30.470.20">
    <property type="entry name" value="ATP-grasp fold, B domain"/>
    <property type="match status" value="1"/>
</dbReference>
<reference evidence="1 2" key="1">
    <citation type="submission" date="2024-04" db="EMBL/GenBank/DDBJ databases">
        <authorList>
            <person name="Waldvogel A.-M."/>
            <person name="Schoenle A."/>
        </authorList>
    </citation>
    <scope>NUCLEOTIDE SEQUENCE [LARGE SCALE GENOMIC DNA]</scope>
</reference>
<organism evidence="1 2">
    <name type="scientific">Knipowitschia caucasica</name>
    <name type="common">Caucasian dwarf goby</name>
    <name type="synonym">Pomatoschistus caucasicus</name>
    <dbReference type="NCBI Taxonomy" id="637954"/>
    <lineage>
        <taxon>Eukaryota</taxon>
        <taxon>Metazoa</taxon>
        <taxon>Chordata</taxon>
        <taxon>Craniata</taxon>
        <taxon>Vertebrata</taxon>
        <taxon>Euteleostomi</taxon>
        <taxon>Actinopterygii</taxon>
        <taxon>Neopterygii</taxon>
        <taxon>Teleostei</taxon>
        <taxon>Neoteleostei</taxon>
        <taxon>Acanthomorphata</taxon>
        <taxon>Gobiaria</taxon>
        <taxon>Gobiiformes</taxon>
        <taxon>Gobioidei</taxon>
        <taxon>Gobiidae</taxon>
        <taxon>Gobiinae</taxon>
        <taxon>Knipowitschia</taxon>
    </lineage>
</organism>
<dbReference type="Proteomes" id="UP001497482">
    <property type="component" value="Chromosome 5"/>
</dbReference>
<dbReference type="Pfam" id="PF03917">
    <property type="entry name" value="GSH_synth_ATP"/>
    <property type="match status" value="1"/>
</dbReference>
<dbReference type="GO" id="GO:0005524">
    <property type="term" value="F:ATP binding"/>
    <property type="evidence" value="ECO:0007669"/>
    <property type="project" value="InterPro"/>
</dbReference>
<accession>A0AAV2LWD4</accession>
<dbReference type="EMBL" id="OZ035827">
    <property type="protein sequence ID" value="CAL1605369.1"/>
    <property type="molecule type" value="Genomic_DNA"/>
</dbReference>
<evidence type="ECO:0008006" key="3">
    <source>
        <dbReference type="Google" id="ProtNLM"/>
    </source>
</evidence>
<dbReference type="GO" id="GO:0004363">
    <property type="term" value="F:glutathione synthase activity"/>
    <property type="evidence" value="ECO:0007669"/>
    <property type="project" value="InterPro"/>
</dbReference>
<sequence>MKDAAKLENLARDAKDAAVLNGVLMRTKEASNSAELLTYAPFTLFPTPVPKAVFRQAVDVQIHYNSLVDKISQSSDFLEEALASTIEVDEFTSRLFKIHKQILEEGRSQSVVLGLNRSDYMLDQRDDGSSALKQIEINTISASFGGLSAGVVNVHK</sequence>
<dbReference type="PANTHER" id="PTHR11130">
    <property type="entry name" value="GLUTATHIONE SYNTHETASE"/>
    <property type="match status" value="1"/>
</dbReference>
<proteinExistence type="predicted"/>
<evidence type="ECO:0000313" key="1">
    <source>
        <dbReference type="EMBL" id="CAL1605369.1"/>
    </source>
</evidence>